<evidence type="ECO:0000256" key="2">
    <source>
        <dbReference type="ARBA" id="ARBA00022741"/>
    </source>
</evidence>
<dbReference type="InterPro" id="IPR011333">
    <property type="entry name" value="SKP1/BTB/POZ_sf"/>
</dbReference>
<dbReference type="Gene3D" id="3.40.50.300">
    <property type="entry name" value="P-loop containing nucleotide triphosphate hydrolases"/>
    <property type="match status" value="1"/>
</dbReference>
<dbReference type="PRINTS" id="PR00449">
    <property type="entry name" value="RASTRNSFRMNG"/>
</dbReference>
<evidence type="ECO:0000313" key="6">
    <source>
        <dbReference type="EMBL" id="KAJ3435855.1"/>
    </source>
</evidence>
<dbReference type="FunFam" id="3.40.50.300:FF:001179">
    <property type="entry name" value="Rho family GTPase"/>
    <property type="match status" value="1"/>
</dbReference>
<keyword evidence="3" id="KW-0342">GTP-binding</keyword>
<dbReference type="EMBL" id="JANTQA010000036">
    <property type="protein sequence ID" value="KAJ3435855.1"/>
    <property type="molecule type" value="Genomic_DNA"/>
</dbReference>
<dbReference type="CDD" id="cd18186">
    <property type="entry name" value="BTB_POZ_ZBTB_KLHL-like"/>
    <property type="match status" value="1"/>
</dbReference>
<dbReference type="SUPFAM" id="SSF54695">
    <property type="entry name" value="POZ domain"/>
    <property type="match status" value="1"/>
</dbReference>
<dbReference type="PROSITE" id="PS51419">
    <property type="entry name" value="RAB"/>
    <property type="match status" value="1"/>
</dbReference>
<comment type="caution">
    <text evidence="6">The sequence shown here is derived from an EMBL/GenBank/DDBJ whole genome shotgun (WGS) entry which is preliminary data.</text>
</comment>
<dbReference type="PROSITE" id="PS50097">
    <property type="entry name" value="BTB"/>
    <property type="match status" value="2"/>
</dbReference>
<dbReference type="SMART" id="SM00175">
    <property type="entry name" value="RAB"/>
    <property type="match status" value="1"/>
</dbReference>
<dbReference type="PROSITE" id="PS51420">
    <property type="entry name" value="RHO"/>
    <property type="match status" value="1"/>
</dbReference>
<dbReference type="Gene3D" id="3.30.710.10">
    <property type="entry name" value="Potassium Channel Kv1.1, Chain A"/>
    <property type="match status" value="1"/>
</dbReference>
<evidence type="ECO:0000256" key="4">
    <source>
        <dbReference type="SAM" id="MobiDB-lite"/>
    </source>
</evidence>
<evidence type="ECO:0000313" key="7">
    <source>
        <dbReference type="Proteomes" id="UP001146793"/>
    </source>
</evidence>
<dbReference type="GO" id="GO:0005525">
    <property type="term" value="F:GTP binding"/>
    <property type="evidence" value="ECO:0007669"/>
    <property type="project" value="UniProtKB-KW"/>
</dbReference>
<dbReference type="PANTHER" id="PTHR24072">
    <property type="entry name" value="RHO FAMILY GTPASE"/>
    <property type="match status" value="1"/>
</dbReference>
<dbReference type="SMART" id="SM00225">
    <property type="entry name" value="BTB"/>
    <property type="match status" value="2"/>
</dbReference>
<dbReference type="SMART" id="SM00174">
    <property type="entry name" value="RHO"/>
    <property type="match status" value="1"/>
</dbReference>
<evidence type="ECO:0000256" key="1">
    <source>
        <dbReference type="ARBA" id="ARBA00010142"/>
    </source>
</evidence>
<sequence>MRSIKCVVVGDGAVGKTCLIAVQTRGDFPGEYISLSHDLPEYSQQINNKTVTVYLWDTAGQEDYDRLRPLSYPQTNIFLICFSLISSYSFENVVSKWVPEIKEHCPETPYILVGCKQDLLTDQQTLTRLEERGFHPIQEQQGRRLSEQIGALGYFSCSALTRQGVQALFDFTFQAGYGLVGALRNKSWLQKHFAVTIPKKPKPFAKPTIQQIKSKFKAQIKDLLIINQCEEQEEEQEMDFDQQISRFESSWEKTRFGDLKFVFKQEGKIKTQNISGLYSHKLILSDSSKLFFQIFQELKNKNSTKLNDLLELAGLTIVEEQNKKKKKLLCFLVQKNCHLFLELIKFIYFWDFQIFEKKDNYFKVSKREKIYLDQIYGLAQKFGIKHFEELYNFYTNTYHKIYKEDREIEKDQNIEKEKEKEKENEKEKEKEKEKENENEKEKEKEKDQNNENEKETEKEKETENIEKEKEKSYLKYELKDGDYKLLYQIHQKHWLSFQSSLEFSRKHVDFIDFVILVGNDQIESNKNKNKNKKNKKTLQPVGIPLNKFILTMKSNYFRHLFSGGYIEEQQQSVDLSQFPNLAMKHVLKYFYTEKIDKKMPLEELQYTLVVSNYLQCNQLQRDCEILLMNRTADLNIDDLVQTFLIARISNSEKLVEYYVWFMGKNYDMVSKHSSYKKKLSKKEKLMIKNKMWPPENYRKLQQNLKVKFAKKFGFLEIEKEKKN</sequence>
<dbReference type="Pfam" id="PF00071">
    <property type="entry name" value="Ras"/>
    <property type="match status" value="1"/>
</dbReference>
<dbReference type="NCBIfam" id="TIGR00231">
    <property type="entry name" value="small_GTP"/>
    <property type="match status" value="1"/>
</dbReference>
<dbReference type="InterPro" id="IPR003578">
    <property type="entry name" value="Small_GTPase_Rho"/>
</dbReference>
<dbReference type="PROSITE" id="PS51421">
    <property type="entry name" value="RAS"/>
    <property type="match status" value="1"/>
</dbReference>
<dbReference type="InterPro" id="IPR027417">
    <property type="entry name" value="P-loop_NTPase"/>
</dbReference>
<dbReference type="GO" id="GO:0003924">
    <property type="term" value="F:GTPase activity"/>
    <property type="evidence" value="ECO:0007669"/>
    <property type="project" value="InterPro"/>
</dbReference>
<dbReference type="InterPro" id="IPR001806">
    <property type="entry name" value="Small_GTPase"/>
</dbReference>
<dbReference type="Pfam" id="PF00651">
    <property type="entry name" value="BTB"/>
    <property type="match status" value="1"/>
</dbReference>
<feature type="domain" description="BTB" evidence="5">
    <location>
        <begin position="257"/>
        <end position="356"/>
    </location>
</feature>
<evidence type="ECO:0000256" key="3">
    <source>
        <dbReference type="ARBA" id="ARBA00023134"/>
    </source>
</evidence>
<organism evidence="6 7">
    <name type="scientific">Anaeramoeba flamelloides</name>
    <dbReference type="NCBI Taxonomy" id="1746091"/>
    <lineage>
        <taxon>Eukaryota</taxon>
        <taxon>Metamonada</taxon>
        <taxon>Anaeramoebidae</taxon>
        <taxon>Anaeramoeba</taxon>
    </lineage>
</organism>
<feature type="region of interest" description="Disordered" evidence="4">
    <location>
        <begin position="415"/>
        <end position="466"/>
    </location>
</feature>
<proteinExistence type="inferred from homology"/>
<comment type="similarity">
    <text evidence="1">Belongs to the small GTPase superfamily. Rho family.</text>
</comment>
<gene>
    <name evidence="6" type="ORF">M0812_17894</name>
</gene>
<dbReference type="CDD" id="cd00157">
    <property type="entry name" value="Rho"/>
    <property type="match status" value="1"/>
</dbReference>
<reference evidence="6" key="1">
    <citation type="submission" date="2022-08" db="EMBL/GenBank/DDBJ databases">
        <title>Novel sulphate-reducing endosymbionts in the free-living metamonad Anaeramoeba.</title>
        <authorList>
            <person name="Jerlstrom-Hultqvist J."/>
            <person name="Cepicka I."/>
            <person name="Gallot-Lavallee L."/>
            <person name="Salas-Leiva D."/>
            <person name="Curtis B.A."/>
            <person name="Zahonova K."/>
            <person name="Pipaliya S."/>
            <person name="Dacks J."/>
            <person name="Roger A.J."/>
        </authorList>
    </citation>
    <scope>NUCLEOTIDE SEQUENCE</scope>
    <source>
        <strain evidence="6">Busselton2</strain>
    </source>
</reference>
<dbReference type="InterPro" id="IPR005225">
    <property type="entry name" value="Small_GTP-bd"/>
</dbReference>
<dbReference type="InterPro" id="IPR000210">
    <property type="entry name" value="BTB/POZ_dom"/>
</dbReference>
<accession>A0AAV7Z5G2</accession>
<dbReference type="AlphaFoldDB" id="A0AAV7Z5G2"/>
<feature type="domain" description="BTB" evidence="5">
    <location>
        <begin position="543"/>
        <end position="599"/>
    </location>
</feature>
<dbReference type="Proteomes" id="UP001146793">
    <property type="component" value="Unassembled WGS sequence"/>
</dbReference>
<dbReference type="SUPFAM" id="SSF52540">
    <property type="entry name" value="P-loop containing nucleoside triphosphate hydrolases"/>
    <property type="match status" value="1"/>
</dbReference>
<dbReference type="SMART" id="SM00173">
    <property type="entry name" value="RAS"/>
    <property type="match status" value="1"/>
</dbReference>
<name>A0AAV7Z5G2_9EUKA</name>
<dbReference type="GO" id="GO:0007264">
    <property type="term" value="P:small GTPase-mediated signal transduction"/>
    <property type="evidence" value="ECO:0007669"/>
    <property type="project" value="InterPro"/>
</dbReference>
<protein>
    <submittedName>
        <fullName evidence="6">Gtp-binding protein rho5</fullName>
    </submittedName>
</protein>
<keyword evidence="2" id="KW-0547">Nucleotide-binding</keyword>
<evidence type="ECO:0000259" key="5">
    <source>
        <dbReference type="PROSITE" id="PS50097"/>
    </source>
</evidence>